<feature type="binding site" evidence="12">
    <location>
        <position position="8"/>
    </location>
    <ligand>
        <name>Mg(2+)</name>
        <dbReference type="ChEBI" id="CHEBI:18420"/>
        <label>2</label>
    </ligand>
</feature>
<dbReference type="InterPro" id="IPR036397">
    <property type="entry name" value="RNaseH_sf"/>
</dbReference>
<keyword evidence="4 12" id="KW-0255">Endonuclease</keyword>
<sequence>MKKILGLDLGTTSIGWAVVNEAETATEQSSIIDLGVRIVPLTVDEQGNFEKGKAITTNADRTLKRSMRRNLFRYRLRRDALIRLLQEQGWITSQTVLAEKGNATTFQTIRLRAKAATEEVSLEEFARILLMINKKRGYKSNRKTDKSEAEEGSLVDSMSVAQELFDKGLTPGEYANDLLQKGKTLIPDFYRSDLESEFEKVWFVQSAFYPDLLTAELKETLKGKTEAQTWILCQKAFAIVGEKRKGTRQELLKENYAWRAEAVKNKVSLEQLAVVLQKINAQLKNVSGYLGKISDRSKELFFKNQTIGQYQWECLQKNPHYSFKNQVFYRRDYWDEFEKLWEVQSHFHPELTPELRRRLRDSVIFYQRPLRSQKSLISVCELEGRTIKIMVDGKVKQKTVGPKVCPKSSPLYQEFKIWQVLNNLTVNGRFLEQEQKDLLFKELNIKEKLKKTEILKLLYPKAKGIELNYAEVEGNRTQAALFKAYAKIVEATGHGDCDLAKMDADAIMGKVEPVFSAFGYNTGILHFDAEAGLDLDAKKQSSDKAEFSRQKSEDKAFEQQPLYRLWHLLYSFEGDNSKTGNDKLIQKIAELVGCEPEYAKYIASISFPDDYGSLSTKAMRRILPYMKEGHTYSLACEYAGYRHSKRSLTKEEIENKVLKDHLELLPRNSLRNPVVEKILNQMVHVVNGVVDKYGRLDEIRVELARELKKSAKERESLSSRIGESAKRHEQIREILERDFGIKNPSRNDIIRYKLYEELKDNGYKTLYSGTYVPKEQLFSPAFDIEHIIPQAKLFDDSFSNKTLESKQINIEKGHMTARDFIEKKYGDDGLEKYKAKVDSLLASGAISKTKRAHLLMAESEIPEDFIARDLRETQYIAKKAKEMLEEIVKTVVSTSGAITERLREDWQLVNVMQELNWDKYDALGQTEVIERRLGQKVHKIKDWSKRNDHRHHAMDALTVAFTKQTYIQYLNHLNARIQKDIDDSCPDLRAIDWSILPKEDYPVVIRWIQKTQLYKDKEGRYRFNPPMPLDMFRQEAKRHLSKVLISIKAKNKVATRNVNKTKKAGGFNKKVQLTPRGQLHNETIYGSMQRYESKLEKVGGTFDVAKIQTVASPIYRAALMDRLQQFGGDAKKAFTGKNSLDKNPVFVDEMHTRQVPVSVKTVRLVSVYTVRKEISPDLKVEKVVDPHIRALLQERLKSFGGDAKKAFSNLDENPIWLNKEKGICIKRVRITGVNVATALHDKRDMQGRLLLDGEGNTMPVDYVSTSNNHHVAIFRDAEGNCQEHIVSFFEAMDRIRQGLPVVDKDYNKDKGWAFLFTMKQNEYFVFPDTQTGFDPQDMDLTNPANYELISPHLFRVQKLTTKYYVFRHHLETTVEDVNALRDVTWKRIQSLGSIDQIVKVRVNHIGQIVAVGEY</sequence>
<dbReference type="GO" id="GO:0003677">
    <property type="term" value="F:DNA binding"/>
    <property type="evidence" value="ECO:0007669"/>
    <property type="project" value="UniProtKB-UniRule"/>
</dbReference>
<comment type="function">
    <text evidence="12">CRISPR (clustered regularly interspaced short palindromic repeat) is an adaptive immune system that provides protection against mobile genetic elements (viruses, transposable elements and conjugative plasmids). CRISPR clusters contain spacers, sequences complementary to antecedent mobile elements, and target invading nucleic acids. CRISPR clusters are transcribed and processed into CRISPR RNA (crRNA). In type II CRISPR systems correct processing of pre-crRNA requires a trans-encoded small RNA (tracrRNA), endogenous ribonuclease 3 (rnc) and this protein. The tracrRNA serves as a guide for ribonuclease 3-aided processing of pre-crRNA. Subsequently Cas9/crRNA/tracrRNA endonucleolytically cleaves linear or circular dsDNA target complementary to the spacer; Cas9 is inactive in the absence of the 2 guide RNAs (gRNA). Cas9 recognizes the protospacer adjacent motif (PAM) in the CRISPR repeat sequences to help distinguish self versus nonself, as targets within the bacterial CRISPR locus do not have PAMs. PAM recognition is also required for catalytic activity.</text>
</comment>
<evidence type="ECO:0000256" key="5">
    <source>
        <dbReference type="ARBA" id="ARBA00022801"/>
    </source>
</evidence>
<keyword evidence="8 12" id="KW-0051">Antiviral defense</keyword>
<evidence type="ECO:0000256" key="6">
    <source>
        <dbReference type="ARBA" id="ARBA00022842"/>
    </source>
</evidence>
<dbReference type="Proteomes" id="UP000823612">
    <property type="component" value="Unassembled WGS sequence"/>
</dbReference>
<keyword evidence="2 12" id="KW-0540">Nuclease</keyword>
<comment type="similarity">
    <text evidence="12">Belongs to the CRISPR-associated Cas9 family.</text>
</comment>
<dbReference type="InterPro" id="IPR033114">
    <property type="entry name" value="HNH_CAS9"/>
</dbReference>
<evidence type="ECO:0000256" key="12">
    <source>
        <dbReference type="HAMAP-Rule" id="MF_01480"/>
    </source>
</evidence>
<evidence type="ECO:0000313" key="14">
    <source>
        <dbReference type="EMBL" id="MBO8433255.1"/>
    </source>
</evidence>
<keyword evidence="9 12" id="KW-0238">DNA-binding</keyword>
<comment type="subunit">
    <text evidence="11 12">Monomer. Binds crRNA and tracrRNA.</text>
</comment>
<evidence type="ECO:0000256" key="11">
    <source>
        <dbReference type="ARBA" id="ARBA00046380"/>
    </source>
</evidence>
<evidence type="ECO:0000256" key="7">
    <source>
        <dbReference type="ARBA" id="ARBA00022884"/>
    </source>
</evidence>
<dbReference type="InterPro" id="IPR041383">
    <property type="entry name" value="RuvC_III"/>
</dbReference>
<feature type="domain" description="HNH Cas9-type" evidence="13">
    <location>
        <begin position="710"/>
        <end position="870"/>
    </location>
</feature>
<evidence type="ECO:0000256" key="2">
    <source>
        <dbReference type="ARBA" id="ARBA00022722"/>
    </source>
</evidence>
<dbReference type="GO" id="GO:0051607">
    <property type="term" value="P:defense response to virus"/>
    <property type="evidence" value="ECO:0007669"/>
    <property type="project" value="UniProtKB-UniRule"/>
</dbReference>
<evidence type="ECO:0000256" key="3">
    <source>
        <dbReference type="ARBA" id="ARBA00022723"/>
    </source>
</evidence>
<dbReference type="Pfam" id="PF18541">
    <property type="entry name" value="RuvC_III"/>
    <property type="match status" value="1"/>
</dbReference>
<keyword evidence="10" id="KW-0464">Manganese</keyword>
<evidence type="ECO:0000256" key="10">
    <source>
        <dbReference type="ARBA" id="ARBA00023211"/>
    </source>
</evidence>
<evidence type="ECO:0000256" key="8">
    <source>
        <dbReference type="ARBA" id="ARBA00023118"/>
    </source>
</evidence>
<feature type="binding site" evidence="12">
    <location>
        <position position="702"/>
    </location>
    <ligand>
        <name>Mg(2+)</name>
        <dbReference type="ChEBI" id="CHEBI:18420"/>
        <label>1</label>
    </ligand>
</feature>
<keyword evidence="3 12" id="KW-0479">Metal-binding</keyword>
<reference evidence="14" key="1">
    <citation type="submission" date="2020-10" db="EMBL/GenBank/DDBJ databases">
        <authorList>
            <person name="Gilroy R."/>
        </authorList>
    </citation>
    <scope>NUCLEOTIDE SEQUENCE</scope>
    <source>
        <strain evidence="14">2889</strain>
    </source>
</reference>
<feature type="binding site" evidence="12">
    <location>
        <position position="8"/>
    </location>
    <ligand>
        <name>Mg(2+)</name>
        <dbReference type="ChEBI" id="CHEBI:18420"/>
        <label>1</label>
    </ligand>
</feature>
<dbReference type="PROSITE" id="PS51749">
    <property type="entry name" value="HNH_CAS9"/>
    <property type="match status" value="1"/>
</dbReference>
<dbReference type="GO" id="GO:0016787">
    <property type="term" value="F:hydrolase activity"/>
    <property type="evidence" value="ECO:0007669"/>
    <property type="project" value="UniProtKB-KW"/>
</dbReference>
<feature type="binding site" evidence="12">
    <location>
        <position position="706"/>
    </location>
    <ligand>
        <name>Mg(2+)</name>
        <dbReference type="ChEBI" id="CHEBI:18420"/>
        <label>2</label>
    </ligand>
</feature>
<protein>
    <recommendedName>
        <fullName evidence="12">CRISPR-associated endonuclease Cas9</fullName>
        <ecNumber evidence="12">3.1.-.-</ecNumber>
    </recommendedName>
</protein>
<dbReference type="GO" id="GO:0003723">
    <property type="term" value="F:RNA binding"/>
    <property type="evidence" value="ECO:0007669"/>
    <property type="project" value="UniProtKB-UniRule"/>
</dbReference>
<keyword evidence="5 12" id="KW-0378">Hydrolase</keyword>
<feature type="active site" description="For RuvC-like nuclease domain" evidence="12">
    <location>
        <position position="8"/>
    </location>
</feature>
<name>A0A9D9DW68_9BACT</name>
<feature type="binding site" evidence="12">
    <location>
        <position position="952"/>
    </location>
    <ligand>
        <name>Mg(2+)</name>
        <dbReference type="ChEBI" id="CHEBI:18420"/>
        <label>2</label>
    </ligand>
</feature>
<dbReference type="GO" id="GO:0046872">
    <property type="term" value="F:metal ion binding"/>
    <property type="evidence" value="ECO:0007669"/>
    <property type="project" value="UniProtKB-UniRule"/>
</dbReference>
<reference evidence="14" key="2">
    <citation type="journal article" date="2021" name="PeerJ">
        <title>Extensive microbial diversity within the chicken gut microbiome revealed by metagenomics and culture.</title>
        <authorList>
            <person name="Gilroy R."/>
            <person name="Ravi A."/>
            <person name="Getino M."/>
            <person name="Pursley I."/>
            <person name="Horton D.L."/>
            <person name="Alikhan N.F."/>
            <person name="Baker D."/>
            <person name="Gharbi K."/>
            <person name="Hall N."/>
            <person name="Watson M."/>
            <person name="Adriaenssens E.M."/>
            <person name="Foster-Nyarko E."/>
            <person name="Jarju S."/>
            <person name="Secka A."/>
            <person name="Antonio M."/>
            <person name="Oren A."/>
            <person name="Chaudhuri R.R."/>
            <person name="La Ragione R."/>
            <person name="Hildebrand F."/>
            <person name="Pallen M.J."/>
        </authorList>
    </citation>
    <scope>NUCLEOTIDE SEQUENCE</scope>
    <source>
        <strain evidence="14">2889</strain>
    </source>
</reference>
<dbReference type="GO" id="GO:0043571">
    <property type="term" value="P:maintenance of CRISPR repeat elements"/>
    <property type="evidence" value="ECO:0007669"/>
    <property type="project" value="UniProtKB-UniRule"/>
</dbReference>
<dbReference type="GO" id="GO:0004519">
    <property type="term" value="F:endonuclease activity"/>
    <property type="evidence" value="ECO:0007669"/>
    <property type="project" value="UniProtKB-UniRule"/>
</dbReference>
<dbReference type="Pfam" id="PF13395">
    <property type="entry name" value="HNH_4"/>
    <property type="match status" value="1"/>
</dbReference>
<dbReference type="HAMAP" id="MF_01480">
    <property type="entry name" value="Cas9"/>
    <property type="match status" value="1"/>
</dbReference>
<evidence type="ECO:0000313" key="15">
    <source>
        <dbReference type="Proteomes" id="UP000823612"/>
    </source>
</evidence>
<dbReference type="EC" id="3.1.-.-" evidence="12"/>
<organism evidence="14 15">
    <name type="scientific">Candidatus Pullibacteroides excrementavium</name>
    <dbReference type="NCBI Taxonomy" id="2840905"/>
    <lineage>
        <taxon>Bacteria</taxon>
        <taxon>Pseudomonadati</taxon>
        <taxon>Bacteroidota</taxon>
        <taxon>Bacteroidia</taxon>
        <taxon>Bacteroidales</taxon>
        <taxon>Candidatus Pullibacteroides</taxon>
    </lineage>
</organism>
<dbReference type="EMBL" id="JADIMZ010000122">
    <property type="protein sequence ID" value="MBO8433255.1"/>
    <property type="molecule type" value="Genomic_DNA"/>
</dbReference>
<evidence type="ECO:0000256" key="9">
    <source>
        <dbReference type="ARBA" id="ARBA00023125"/>
    </source>
</evidence>
<dbReference type="Gene3D" id="3.30.420.10">
    <property type="entry name" value="Ribonuclease H-like superfamily/Ribonuclease H"/>
    <property type="match status" value="3"/>
</dbReference>
<keyword evidence="7 12" id="KW-0694">RNA-binding</keyword>
<comment type="caution">
    <text evidence="14">The sequence shown here is derived from an EMBL/GenBank/DDBJ whole genome shotgun (WGS) entry which is preliminary data.</text>
</comment>
<accession>A0A9D9DW68</accession>
<evidence type="ECO:0000256" key="1">
    <source>
        <dbReference type="ARBA" id="ARBA00001946"/>
    </source>
</evidence>
<keyword evidence="6 12" id="KW-0460">Magnesium</keyword>
<evidence type="ECO:0000256" key="4">
    <source>
        <dbReference type="ARBA" id="ARBA00022759"/>
    </source>
</evidence>
<dbReference type="InterPro" id="IPR028629">
    <property type="entry name" value="Cas9"/>
</dbReference>
<feature type="binding site" evidence="12">
    <location>
        <position position="706"/>
    </location>
    <ligand>
        <name>Mg(2+)</name>
        <dbReference type="ChEBI" id="CHEBI:18420"/>
        <label>1</label>
    </ligand>
</feature>
<feature type="active site" description="Proton acceptor for HNH nuclease domain" evidence="12">
    <location>
        <position position="786"/>
    </location>
</feature>
<comment type="cofactor">
    <cofactor evidence="1 12">
        <name>Mg(2+)</name>
        <dbReference type="ChEBI" id="CHEBI:18420"/>
    </cofactor>
</comment>
<dbReference type="NCBIfam" id="TIGR01865">
    <property type="entry name" value="cas_Csn1"/>
    <property type="match status" value="2"/>
</dbReference>
<comment type="domain">
    <text evidence="12">Has 2 endonuclease domains. The discontinuous RuvC-like domain cleaves the target DNA noncomplementary to crRNA while the HNH nuclease domain cleaves the target DNA complementary to crRNA.</text>
</comment>
<evidence type="ECO:0000259" key="13">
    <source>
        <dbReference type="PROSITE" id="PS51749"/>
    </source>
</evidence>
<gene>
    <name evidence="12" type="primary">cas9</name>
    <name evidence="14" type="ORF">IAB08_08215</name>
</gene>
<proteinExistence type="inferred from homology"/>
<dbReference type="InterPro" id="IPR003615">
    <property type="entry name" value="HNH_nuc"/>
</dbReference>